<protein>
    <recommendedName>
        <fullName evidence="5 6">Glucose-methanol-choline oxidoreductase N-terminal domain-containing protein</fullName>
    </recommendedName>
</protein>
<evidence type="ECO:0000259" key="5">
    <source>
        <dbReference type="PROSITE" id="PS00623"/>
    </source>
</evidence>
<dbReference type="InterPro" id="IPR007867">
    <property type="entry name" value="GMC_OxRtase_C"/>
</dbReference>
<keyword evidence="2" id="KW-0285">Flavoprotein</keyword>
<name>A0A8J6HHH0_TENMO</name>
<dbReference type="Proteomes" id="UP000719412">
    <property type="component" value="Unassembled WGS sequence"/>
</dbReference>
<feature type="domain" description="Glucose-methanol-choline oxidoreductase N-terminal" evidence="6">
    <location>
        <begin position="329"/>
        <end position="343"/>
    </location>
</feature>
<evidence type="ECO:0000256" key="4">
    <source>
        <dbReference type="SAM" id="SignalP"/>
    </source>
</evidence>
<dbReference type="InterPro" id="IPR012132">
    <property type="entry name" value="GMC_OxRdtase"/>
</dbReference>
<keyword evidence="4" id="KW-0732">Signal</keyword>
<dbReference type="GO" id="GO:0050660">
    <property type="term" value="F:flavin adenine dinucleotide binding"/>
    <property type="evidence" value="ECO:0007669"/>
    <property type="project" value="InterPro"/>
</dbReference>
<dbReference type="InterPro" id="IPR036188">
    <property type="entry name" value="FAD/NAD-bd_sf"/>
</dbReference>
<reference evidence="7" key="1">
    <citation type="journal article" date="2020" name="J Insects Food Feed">
        <title>The yellow mealworm (Tenebrio molitor) genome: a resource for the emerging insects as food and feed industry.</title>
        <authorList>
            <person name="Eriksson T."/>
            <person name="Andere A."/>
            <person name="Kelstrup H."/>
            <person name="Emery V."/>
            <person name="Picard C."/>
        </authorList>
    </citation>
    <scope>NUCLEOTIDE SEQUENCE</scope>
    <source>
        <strain evidence="7">Stoneville</strain>
        <tissue evidence="7">Whole head</tissue>
    </source>
</reference>
<dbReference type="Pfam" id="PF05199">
    <property type="entry name" value="GMC_oxred_C"/>
    <property type="match status" value="3"/>
</dbReference>
<dbReference type="GO" id="GO:0016614">
    <property type="term" value="F:oxidoreductase activity, acting on CH-OH group of donors"/>
    <property type="evidence" value="ECO:0007669"/>
    <property type="project" value="InterPro"/>
</dbReference>
<feature type="domain" description="Glucose-methanol-choline oxidoreductase N-terminal" evidence="6">
    <location>
        <begin position="877"/>
        <end position="891"/>
    </location>
</feature>
<dbReference type="Gene3D" id="3.30.560.10">
    <property type="entry name" value="Glucose Oxidase, domain 3"/>
    <property type="match status" value="3"/>
</dbReference>
<comment type="similarity">
    <text evidence="1 2">Belongs to the GMC oxidoreductase family.</text>
</comment>
<dbReference type="InterPro" id="IPR000172">
    <property type="entry name" value="GMC_OxRdtase_N"/>
</dbReference>
<feature type="domain" description="Glucose-methanol-choline oxidoreductase N-terminal" evidence="5">
    <location>
        <begin position="1497"/>
        <end position="1520"/>
    </location>
</feature>
<evidence type="ECO:0000259" key="6">
    <source>
        <dbReference type="PROSITE" id="PS00624"/>
    </source>
</evidence>
<dbReference type="PANTHER" id="PTHR11552:SF208">
    <property type="entry name" value="RE36204P-RELATED"/>
    <property type="match status" value="1"/>
</dbReference>
<keyword evidence="8" id="KW-1185">Reference proteome</keyword>
<comment type="caution">
    <text evidence="7">The sequence shown here is derived from an EMBL/GenBank/DDBJ whole genome shotgun (WGS) entry which is preliminary data.</text>
</comment>
<feature type="domain" description="Glucose-methanol-choline oxidoreductase N-terminal" evidence="5">
    <location>
        <begin position="154"/>
        <end position="177"/>
    </location>
</feature>
<feature type="compositionally biased region" description="Basic and acidic residues" evidence="3">
    <location>
        <begin position="1191"/>
        <end position="1203"/>
    </location>
</feature>
<dbReference type="EMBL" id="JABDTM020024522">
    <property type="protein sequence ID" value="KAH0814211.1"/>
    <property type="molecule type" value="Genomic_DNA"/>
</dbReference>
<keyword evidence="2" id="KW-0274">FAD</keyword>
<proteinExistence type="inferred from homology"/>
<feature type="signal peptide" evidence="4">
    <location>
        <begin position="1"/>
        <end position="16"/>
    </location>
</feature>
<evidence type="ECO:0000313" key="7">
    <source>
        <dbReference type="EMBL" id="KAH0814211.1"/>
    </source>
</evidence>
<dbReference type="Gene3D" id="3.50.50.60">
    <property type="entry name" value="FAD/NAD(P)-binding domain"/>
    <property type="match status" value="3"/>
</dbReference>
<dbReference type="PROSITE" id="PS00623">
    <property type="entry name" value="GMC_OXRED_1"/>
    <property type="match status" value="3"/>
</dbReference>
<reference evidence="7" key="2">
    <citation type="submission" date="2021-08" db="EMBL/GenBank/DDBJ databases">
        <authorList>
            <person name="Eriksson T."/>
        </authorList>
    </citation>
    <scope>NUCLEOTIDE SEQUENCE</scope>
    <source>
        <strain evidence="7">Stoneville</strain>
        <tissue evidence="7">Whole head</tissue>
    </source>
</reference>
<evidence type="ECO:0000313" key="8">
    <source>
        <dbReference type="Proteomes" id="UP000719412"/>
    </source>
</evidence>
<dbReference type="PROSITE" id="PS00624">
    <property type="entry name" value="GMC_OXRED_2"/>
    <property type="match status" value="2"/>
</dbReference>
<sequence>MFRLCVLFSTLSYVFASHVDSWPFTLADKYIEDFKSNVDTLQSFANNYNEEQHKEAVFDWEHHDLNEAIKHAAHYDFIIVGGGTSGAVLASRLSEIPEWKVLLLEAGATESIATRVPHNWNVLKNTPYNWAHTTTPQNYSCLAMEGHKCTIPTGKALGGTSAINSMVYTRGNPRDYDLWADLGNKGWCFADVFPIFKKIETIEFHPFDKKHHHYGGPQHIQHPQYLTHLAEHTLQAGKELDIHLVDYNGKHQLGMGIPQLTTKCGRRYSTAEAYLEAAAKRDNLIVKPLSQVLKVLISTHTKEAQGVVYLHDGKVFVAKAEKEVILSAGALNTPKILMLSGIGPKEDCERLHIETVADLKVGHNLRIRPSFIGLDFIYKEPKLQEFDNYVNTLNYLKDGKGPLTSPGIEVLAYLKTDVSKDPVSYPDIELQFLSNTNTKIEDFKWMKLSHKHYESIWKPLEHKHSVKIVVTLNHPVSKGILKLHDANPLHEPLIEPHFLADEDEIDYHTLLAGIRKAIKLTHTETFLKLGVTVNHHSIHGCEEIEFGSDAYWECAIKYLVVPTGDVSGTARMGPLTDGEAVVDNTLKVHGVHRLRVADASVIPVAITGNLMAPSIMIENNYDFIVIGSGSSGAVIANRLSEIPSWRILLLETGKPGNPLTKVPIAAPVFQLTPYNWNYTMEHQNGFCLAMKDQICAWPRGKALGGTTVINYMIYTRGNPKDYNKWAAMGNDGWSYEEVLPYFLKSEKCNLGRDMCHSPYHNTSGHLSVEFPFKSRITDAFLQAGQQLGEKIVDYNTPDFMGFAQIQANIKFGKRHSVADAFIYPIVNSRRNLKVLTSARVTKILIEPKTKRAYGVMFRKGGKNFIVKASREVILSAGTFNSPQLLMLSGIGPKEHLESLKIPLIKNLPVGQVLYDHIAYLGLAFTINQTVEPREALFHPSELFNWVFNGTGVYTSLAGVEALAYINTGSIPDPKYPDIELIFIGTGSLQSDFGLVVANEIRLRRDIYNAVFKPIENTPSWSIIPMLLHPESRGYLKLRSSNPYDAPLLYGNFFTDPGGKDLGTFIAAIRYIQKLSRTEAFQRFNSQIHDVPIPGCEKHVFDSDDYWVCAVRSLSSTLHHQVGTCKMGTAGDPEAVVDPRLRVHDVGGLRVVDSSVIPVTISAHTNAPSIMMGEKASDIIKEDWNQKSNQAEGRRDGGTRDLRAGGHQVDNPHGQLEMECSRIHRDGNVLGLPPKNLRTEGVEAINRGNQRQNGDFHDVLPVVLSVPGESQGDSDRVNLQGRRDDVVEFTRAVGDDSSKYHRPHRQADHGLHYGRFQTERFCGSGSRRVLSVQVVPGLTGRCRIYPPASRMKYKLLCAIFMLLPSANSNDADYMNSIYQNLNEIYGHYHKTQSFMDTSEWKTWTKPKNIGRNQLVSSSYDFIIVGSGSAGAVIANRLTEVPNWNVLLLEAGKGENLFSQVPLAAPTMSFTPYNWDYLAEHQPNMSQGFEQHRMRWPRGKALGGTSVINFMIYTRGNRHDFDRWAAQGNPGWSYDEVLPYYMKSERSTLRNADDRYHGTDGYLGVSDVYRSPLVDSYIEGGNLLGLPYIDYNANVQSFGVSPIQATVLRGARHSVAKAFLHPIRRRRNLHMLTSAYVTKLLIDPTTREAYGVEYERFGKKYRVGATKEVILSAGSFNSPQLLMLAGIGPKEHLQELGIPVLEDLPVGQNLQDHLTFPGLSYQINRELSLSAYNLLNPVNILQYLTNGTGPYTSLGGVEAIAYIKTELSDEVEDIPDIELMFMDGSLSTDYGLFNRRWMNIRDDVYNSVYAPTHNIPSWTVFPMLLHPKSVGYLKLNSRDPYDYPLFYGNYFTDPEQQDINTFVASIRFIQRLASTEPFQRYGSVLNRNPIPGCQLYDFDSDDYWRCALRSISVTLHHQIGTAKMGPPNDPTSVVNNELKVYGLKRLRVADCSVIPFALGAHTNAVSVMIGEKTADMIKKDWGKLNP</sequence>
<dbReference type="Pfam" id="PF00732">
    <property type="entry name" value="GMC_oxred_N"/>
    <property type="match status" value="3"/>
</dbReference>
<evidence type="ECO:0000256" key="3">
    <source>
        <dbReference type="SAM" id="MobiDB-lite"/>
    </source>
</evidence>
<gene>
    <name evidence="7" type="ORF">GEV33_008581</name>
</gene>
<accession>A0A8J6HHH0</accession>
<feature type="chain" id="PRO_5035270363" description="Glucose-methanol-choline oxidoreductase N-terminal domain-containing protein" evidence="4">
    <location>
        <begin position="17"/>
        <end position="1984"/>
    </location>
</feature>
<feature type="region of interest" description="Disordered" evidence="3">
    <location>
        <begin position="1184"/>
        <end position="1212"/>
    </location>
</feature>
<dbReference type="SUPFAM" id="SSF51905">
    <property type="entry name" value="FAD/NAD(P)-binding domain"/>
    <property type="match status" value="3"/>
</dbReference>
<feature type="domain" description="Glucose-methanol-choline oxidoreductase N-terminal" evidence="5">
    <location>
        <begin position="700"/>
        <end position="723"/>
    </location>
</feature>
<dbReference type="SUPFAM" id="SSF54373">
    <property type="entry name" value="FAD-linked reductases, C-terminal domain"/>
    <property type="match status" value="3"/>
</dbReference>
<evidence type="ECO:0000256" key="1">
    <source>
        <dbReference type="ARBA" id="ARBA00010790"/>
    </source>
</evidence>
<dbReference type="PANTHER" id="PTHR11552">
    <property type="entry name" value="GLUCOSE-METHANOL-CHOLINE GMC OXIDOREDUCTASE"/>
    <property type="match status" value="1"/>
</dbReference>
<evidence type="ECO:0000256" key="2">
    <source>
        <dbReference type="RuleBase" id="RU003968"/>
    </source>
</evidence>
<organism evidence="7 8">
    <name type="scientific">Tenebrio molitor</name>
    <name type="common">Yellow mealworm beetle</name>
    <dbReference type="NCBI Taxonomy" id="7067"/>
    <lineage>
        <taxon>Eukaryota</taxon>
        <taxon>Metazoa</taxon>
        <taxon>Ecdysozoa</taxon>
        <taxon>Arthropoda</taxon>
        <taxon>Hexapoda</taxon>
        <taxon>Insecta</taxon>
        <taxon>Pterygota</taxon>
        <taxon>Neoptera</taxon>
        <taxon>Endopterygota</taxon>
        <taxon>Coleoptera</taxon>
        <taxon>Polyphaga</taxon>
        <taxon>Cucujiformia</taxon>
        <taxon>Tenebrionidae</taxon>
        <taxon>Tenebrio</taxon>
    </lineage>
</organism>